<feature type="non-terminal residue" evidence="2">
    <location>
        <position position="1"/>
    </location>
</feature>
<dbReference type="EMBL" id="JAMKFB020000005">
    <property type="protein sequence ID" value="KAL0192292.1"/>
    <property type="molecule type" value="Genomic_DNA"/>
</dbReference>
<gene>
    <name evidence="2" type="ORF">M9458_010588</name>
</gene>
<dbReference type="Proteomes" id="UP001529510">
    <property type="component" value="Unassembled WGS sequence"/>
</dbReference>
<keyword evidence="3" id="KW-1185">Reference proteome</keyword>
<feature type="region of interest" description="Disordered" evidence="1">
    <location>
        <begin position="1"/>
        <end position="77"/>
    </location>
</feature>
<feature type="compositionally biased region" description="Basic and acidic residues" evidence="1">
    <location>
        <begin position="68"/>
        <end position="77"/>
    </location>
</feature>
<accession>A0ABD0R1A8</accession>
<sequence>DDEDKDGNIKEGPDSSKISTTTEDSKDHGASLSKSLLGESDSVGRRTEKMQADSRQSPITLISSTTRPGREQAKTDDCRTVSKENYMPLTVQTDGSAHLNQNHLHNFGFPPGLAGQQFFNHLGGAHPRFLKHGRRDGPHTGSSFLRRGQFNGHEQHAITLAKPDGGTTALPPTATCPGVAGKPINDD</sequence>
<proteinExistence type="predicted"/>
<feature type="region of interest" description="Disordered" evidence="1">
    <location>
        <begin position="163"/>
        <end position="187"/>
    </location>
</feature>
<reference evidence="2 3" key="1">
    <citation type="submission" date="2024-05" db="EMBL/GenBank/DDBJ databases">
        <title>Genome sequencing and assembly of Indian major carp, Cirrhinus mrigala (Hamilton, 1822).</title>
        <authorList>
            <person name="Mohindra V."/>
            <person name="Chowdhury L.M."/>
            <person name="Lal K."/>
            <person name="Jena J.K."/>
        </authorList>
    </citation>
    <scope>NUCLEOTIDE SEQUENCE [LARGE SCALE GENOMIC DNA]</scope>
    <source>
        <strain evidence="2">CM1030</strain>
        <tissue evidence="2">Blood</tissue>
    </source>
</reference>
<evidence type="ECO:0000256" key="1">
    <source>
        <dbReference type="SAM" id="MobiDB-lite"/>
    </source>
</evidence>
<feature type="compositionally biased region" description="Basic and acidic residues" evidence="1">
    <location>
        <begin position="42"/>
        <end position="52"/>
    </location>
</feature>
<organism evidence="2 3">
    <name type="scientific">Cirrhinus mrigala</name>
    <name type="common">Mrigala</name>
    <dbReference type="NCBI Taxonomy" id="683832"/>
    <lineage>
        <taxon>Eukaryota</taxon>
        <taxon>Metazoa</taxon>
        <taxon>Chordata</taxon>
        <taxon>Craniata</taxon>
        <taxon>Vertebrata</taxon>
        <taxon>Euteleostomi</taxon>
        <taxon>Actinopterygii</taxon>
        <taxon>Neopterygii</taxon>
        <taxon>Teleostei</taxon>
        <taxon>Ostariophysi</taxon>
        <taxon>Cypriniformes</taxon>
        <taxon>Cyprinidae</taxon>
        <taxon>Labeoninae</taxon>
        <taxon>Labeonini</taxon>
        <taxon>Cirrhinus</taxon>
    </lineage>
</organism>
<comment type="caution">
    <text evidence="2">The sequence shown here is derived from an EMBL/GenBank/DDBJ whole genome shotgun (WGS) entry which is preliminary data.</text>
</comment>
<feature type="compositionally biased region" description="Polar residues" evidence="1">
    <location>
        <begin position="53"/>
        <end position="67"/>
    </location>
</feature>
<dbReference type="AlphaFoldDB" id="A0ABD0R1A8"/>
<feature type="compositionally biased region" description="Basic and acidic residues" evidence="1">
    <location>
        <begin position="1"/>
        <end position="14"/>
    </location>
</feature>
<evidence type="ECO:0000313" key="2">
    <source>
        <dbReference type="EMBL" id="KAL0192292.1"/>
    </source>
</evidence>
<evidence type="ECO:0000313" key="3">
    <source>
        <dbReference type="Proteomes" id="UP001529510"/>
    </source>
</evidence>
<name>A0ABD0R1A8_CIRMR</name>
<protein>
    <submittedName>
        <fullName evidence="2">Uncharacterized protein</fullName>
    </submittedName>
</protein>